<dbReference type="EMBL" id="CP003490">
    <property type="protein sequence ID" value="AFR69528.1"/>
    <property type="molecule type" value="Genomic_DNA"/>
</dbReference>
<dbReference type="AlphaFoldDB" id="J9UR05"/>
<evidence type="ECO:0000313" key="1">
    <source>
        <dbReference type="EMBL" id="AFR69528.1"/>
    </source>
</evidence>
<gene>
    <name evidence="1" type="ORF">B2904_orf171</name>
</gene>
<accession>J9UR05</accession>
<reference evidence="1 2" key="1">
    <citation type="journal article" date="2012" name="BMC Genomics">
        <title>Comparative genomics of Brachyspira pilosicoli strains: genome rearrangements, reductions and correlation of genetic compliment with phenotypic diversity.</title>
        <authorList>
            <person name="Mappley L.J."/>
            <person name="Black M.L."/>
            <person name="Abuoun M."/>
            <person name="Darby A.C."/>
            <person name="Woodward M.J."/>
            <person name="Parkhill J."/>
            <person name="Turner A.K."/>
            <person name="Bellgard M.I."/>
            <person name="La T."/>
            <person name="Phillips N.D."/>
            <person name="La Ragione R.M."/>
            <person name="Hampson D.J."/>
        </authorList>
    </citation>
    <scope>NUCLEOTIDE SEQUENCE [LARGE SCALE GENOMIC DNA]</scope>
    <source>
        <strain evidence="1">B2904</strain>
    </source>
</reference>
<dbReference type="PATRIC" id="fig|1133568.3.peg.169"/>
<proteinExistence type="predicted"/>
<dbReference type="KEGG" id="bpj:B2904_orf171"/>
<name>J9UR05_BRAPL</name>
<protein>
    <submittedName>
        <fullName evidence="1">Uncharacterized protein</fullName>
    </submittedName>
</protein>
<organism evidence="1 2">
    <name type="scientific">Brachyspira pilosicoli B2904</name>
    <dbReference type="NCBI Taxonomy" id="1133568"/>
    <lineage>
        <taxon>Bacteria</taxon>
        <taxon>Pseudomonadati</taxon>
        <taxon>Spirochaetota</taxon>
        <taxon>Spirochaetia</taxon>
        <taxon>Brachyspirales</taxon>
        <taxon>Brachyspiraceae</taxon>
        <taxon>Brachyspira</taxon>
    </lineage>
</organism>
<evidence type="ECO:0000313" key="2">
    <source>
        <dbReference type="Proteomes" id="UP000007346"/>
    </source>
</evidence>
<dbReference type="RefSeq" id="WP_014935167.1">
    <property type="nucleotide sequence ID" value="NC_018607.1"/>
</dbReference>
<sequence>MYSFIKEYNQCFNTECKTISGILSDVFNMGMTYGLLKAEEERESESTFDGAICYLTDEKYQSPSIPTRKRQPHSKEWFNKSHKEANRYWKGILHFKEPEQYNLF</sequence>
<dbReference type="HOGENOM" id="CLU_2244798_0_0_12"/>
<dbReference type="Proteomes" id="UP000007346">
    <property type="component" value="Chromosome"/>
</dbReference>